<dbReference type="EC" id="2.4.99.28" evidence="11"/>
<dbReference type="NCBIfam" id="TIGR02070">
    <property type="entry name" value="mono_pep_trsgly"/>
    <property type="match status" value="1"/>
</dbReference>
<keyword evidence="4 11" id="KW-0808">Transferase</keyword>
<comment type="subcellular location">
    <subcellularLocation>
        <location evidence="11">Cell inner membrane</location>
        <topology evidence="11">Single-pass membrane protein</topology>
    </subcellularLocation>
</comment>
<evidence type="ECO:0000259" key="12">
    <source>
        <dbReference type="Pfam" id="PF00912"/>
    </source>
</evidence>
<comment type="similarity">
    <text evidence="11">Belongs to the glycosyltransferase 51 family.</text>
</comment>
<evidence type="ECO:0000256" key="10">
    <source>
        <dbReference type="ARBA" id="ARBA00023316"/>
    </source>
</evidence>
<keyword evidence="10 11" id="KW-0961">Cell wall biogenesis/degradation</keyword>
<keyword evidence="5 11" id="KW-0812">Transmembrane</keyword>
<dbReference type="GO" id="GO:0071555">
    <property type="term" value="P:cell wall organization"/>
    <property type="evidence" value="ECO:0007669"/>
    <property type="project" value="UniProtKB-KW"/>
</dbReference>
<organism evidence="13 14">
    <name type="scientific">Consotaella salsifontis</name>
    <dbReference type="NCBI Taxonomy" id="1365950"/>
    <lineage>
        <taxon>Bacteria</taxon>
        <taxon>Pseudomonadati</taxon>
        <taxon>Pseudomonadota</taxon>
        <taxon>Alphaproteobacteria</taxon>
        <taxon>Hyphomicrobiales</taxon>
        <taxon>Aurantimonadaceae</taxon>
        <taxon>Consotaella</taxon>
    </lineage>
</organism>
<dbReference type="InterPro" id="IPR023346">
    <property type="entry name" value="Lysozyme-like_dom_sf"/>
</dbReference>
<evidence type="ECO:0000256" key="9">
    <source>
        <dbReference type="ARBA" id="ARBA00023136"/>
    </source>
</evidence>
<evidence type="ECO:0000256" key="6">
    <source>
        <dbReference type="ARBA" id="ARBA00022960"/>
    </source>
</evidence>
<sequence length="226" mass="25049">MTFRRSLRVLALVLAVLVALPLVLVPIYAIPGVRPLSTPMLADHFLFRSYQRQWVPFDDIAPVLVRSVMMSEDGRFCFHDGIDWDAMSEVIDQAMDGEPTRGASTIPMQTVKNLFLWPQRSFVRKGLEAPLALYADLILSKRRIMEIYLNIAEWGEGVYGVEAAAQTYFKVSANKLSARQAALLAVTLPAPTRRDPARPSRSLSRMAHTVAARARASGDYVGCVGG</sequence>
<evidence type="ECO:0000256" key="7">
    <source>
        <dbReference type="ARBA" id="ARBA00022984"/>
    </source>
</evidence>
<keyword evidence="8 11" id="KW-1133">Transmembrane helix</keyword>
<keyword evidence="6 11" id="KW-0133">Cell shape</keyword>
<evidence type="ECO:0000256" key="4">
    <source>
        <dbReference type="ARBA" id="ARBA00022679"/>
    </source>
</evidence>
<gene>
    <name evidence="11" type="primary">mtgA</name>
    <name evidence="13" type="ORF">SAMN05428963_1136</name>
</gene>
<name>A0A1T4SQD7_9HYPH</name>
<dbReference type="Gene3D" id="1.10.3810.10">
    <property type="entry name" value="Biosynthetic peptidoglycan transglycosylase-like"/>
    <property type="match status" value="1"/>
</dbReference>
<evidence type="ECO:0000256" key="1">
    <source>
        <dbReference type="ARBA" id="ARBA00022475"/>
    </source>
</evidence>
<comment type="catalytic activity">
    <reaction evidence="11">
        <text>[GlcNAc-(1-&gt;4)-Mur2Ac(oyl-L-Ala-gamma-D-Glu-L-Lys-D-Ala-D-Ala)](n)-di-trans,octa-cis-undecaprenyl diphosphate + beta-D-GlcNAc-(1-&gt;4)-Mur2Ac(oyl-L-Ala-gamma-D-Glu-L-Lys-D-Ala-D-Ala)-di-trans,octa-cis-undecaprenyl diphosphate = [GlcNAc-(1-&gt;4)-Mur2Ac(oyl-L-Ala-gamma-D-Glu-L-Lys-D-Ala-D-Ala)](n+1)-di-trans,octa-cis-undecaprenyl diphosphate + di-trans,octa-cis-undecaprenyl diphosphate + H(+)</text>
        <dbReference type="Rhea" id="RHEA:23708"/>
        <dbReference type="Rhea" id="RHEA-COMP:9602"/>
        <dbReference type="Rhea" id="RHEA-COMP:9603"/>
        <dbReference type="ChEBI" id="CHEBI:15378"/>
        <dbReference type="ChEBI" id="CHEBI:58405"/>
        <dbReference type="ChEBI" id="CHEBI:60033"/>
        <dbReference type="ChEBI" id="CHEBI:78435"/>
        <dbReference type="EC" id="2.4.99.28"/>
    </reaction>
</comment>
<dbReference type="InterPro" id="IPR036950">
    <property type="entry name" value="PBP_transglycosylase"/>
</dbReference>
<reference evidence="14" key="1">
    <citation type="submission" date="2017-02" db="EMBL/GenBank/DDBJ databases">
        <authorList>
            <person name="Varghese N."/>
            <person name="Submissions S."/>
        </authorList>
    </citation>
    <scope>NUCLEOTIDE SEQUENCE [LARGE SCALE GENOMIC DNA]</scope>
    <source>
        <strain evidence="14">USBA 369</strain>
    </source>
</reference>
<evidence type="ECO:0000256" key="2">
    <source>
        <dbReference type="ARBA" id="ARBA00022519"/>
    </source>
</evidence>
<comment type="function">
    <text evidence="11">Peptidoglycan polymerase that catalyzes glycan chain elongation from lipid-linked precursors.</text>
</comment>
<comment type="pathway">
    <text evidence="11">Cell wall biogenesis; peptidoglycan biosynthesis.</text>
</comment>
<evidence type="ECO:0000313" key="13">
    <source>
        <dbReference type="EMBL" id="SKA30397.1"/>
    </source>
</evidence>
<dbReference type="UniPathway" id="UPA00219"/>
<keyword evidence="14" id="KW-1185">Reference proteome</keyword>
<keyword evidence="3 11" id="KW-0328">Glycosyltransferase</keyword>
<proteinExistence type="inferred from homology"/>
<keyword evidence="1 11" id="KW-1003">Cell membrane</keyword>
<dbReference type="PANTHER" id="PTHR30400:SF0">
    <property type="entry name" value="BIOSYNTHETIC PEPTIDOGLYCAN TRANSGLYCOSYLASE"/>
    <property type="match status" value="1"/>
</dbReference>
<dbReference type="RefSeq" id="WP_078709624.1">
    <property type="nucleotide sequence ID" value="NZ_FUXL01000013.1"/>
</dbReference>
<keyword evidence="9 11" id="KW-0472">Membrane</keyword>
<dbReference type="GO" id="GO:0009274">
    <property type="term" value="C:peptidoglycan-based cell wall"/>
    <property type="evidence" value="ECO:0007669"/>
    <property type="project" value="InterPro"/>
</dbReference>
<feature type="domain" description="Glycosyl transferase family 51" evidence="12">
    <location>
        <begin position="49"/>
        <end position="212"/>
    </location>
</feature>
<dbReference type="HAMAP" id="MF_00766">
    <property type="entry name" value="PGT_MtgA"/>
    <property type="match status" value="1"/>
</dbReference>
<dbReference type="InterPro" id="IPR011812">
    <property type="entry name" value="Pep_trsgly"/>
</dbReference>
<dbReference type="InterPro" id="IPR001264">
    <property type="entry name" value="Glyco_trans_51"/>
</dbReference>
<keyword evidence="2 11" id="KW-0997">Cell inner membrane</keyword>
<dbReference type="SUPFAM" id="SSF53955">
    <property type="entry name" value="Lysozyme-like"/>
    <property type="match status" value="1"/>
</dbReference>
<evidence type="ECO:0000256" key="5">
    <source>
        <dbReference type="ARBA" id="ARBA00022692"/>
    </source>
</evidence>
<accession>A0A1T4SQD7</accession>
<protein>
    <recommendedName>
        <fullName evidence="11">Biosynthetic peptidoglycan transglycosylase</fullName>
        <ecNumber evidence="11">2.4.99.28</ecNumber>
    </recommendedName>
    <alternativeName>
        <fullName evidence="11">Glycan polymerase</fullName>
    </alternativeName>
    <alternativeName>
        <fullName evidence="11">Peptidoglycan glycosyltransferase MtgA</fullName>
        <shortName evidence="11">PGT</shortName>
    </alternativeName>
</protein>
<dbReference type="EMBL" id="FUXL01000013">
    <property type="protein sequence ID" value="SKA30397.1"/>
    <property type="molecule type" value="Genomic_DNA"/>
</dbReference>
<dbReference type="AlphaFoldDB" id="A0A1T4SQD7"/>
<evidence type="ECO:0000256" key="8">
    <source>
        <dbReference type="ARBA" id="ARBA00022989"/>
    </source>
</evidence>
<dbReference type="GO" id="GO:0008955">
    <property type="term" value="F:peptidoglycan glycosyltransferase activity"/>
    <property type="evidence" value="ECO:0007669"/>
    <property type="project" value="UniProtKB-UniRule"/>
</dbReference>
<dbReference type="GO" id="GO:0008360">
    <property type="term" value="P:regulation of cell shape"/>
    <property type="evidence" value="ECO:0007669"/>
    <property type="project" value="UniProtKB-KW"/>
</dbReference>
<evidence type="ECO:0000256" key="3">
    <source>
        <dbReference type="ARBA" id="ARBA00022676"/>
    </source>
</evidence>
<evidence type="ECO:0000313" key="14">
    <source>
        <dbReference type="Proteomes" id="UP000190135"/>
    </source>
</evidence>
<dbReference type="OrthoDB" id="9766909at2"/>
<dbReference type="STRING" id="1365950.SAMN05428963_1136"/>
<dbReference type="Proteomes" id="UP000190135">
    <property type="component" value="Unassembled WGS sequence"/>
</dbReference>
<keyword evidence="7 11" id="KW-0573">Peptidoglycan synthesis</keyword>
<dbReference type="PANTHER" id="PTHR30400">
    <property type="entry name" value="MONOFUNCTIONAL BIOSYNTHETIC PEPTIDOGLYCAN TRANSGLYCOSYLASE"/>
    <property type="match status" value="1"/>
</dbReference>
<dbReference type="GO" id="GO:0005886">
    <property type="term" value="C:plasma membrane"/>
    <property type="evidence" value="ECO:0007669"/>
    <property type="project" value="UniProtKB-SubCell"/>
</dbReference>
<evidence type="ECO:0000256" key="11">
    <source>
        <dbReference type="HAMAP-Rule" id="MF_00766"/>
    </source>
</evidence>
<dbReference type="Pfam" id="PF00912">
    <property type="entry name" value="Transgly"/>
    <property type="match status" value="1"/>
</dbReference>
<dbReference type="GO" id="GO:0016763">
    <property type="term" value="F:pentosyltransferase activity"/>
    <property type="evidence" value="ECO:0007669"/>
    <property type="project" value="InterPro"/>
</dbReference>
<dbReference type="GO" id="GO:0009252">
    <property type="term" value="P:peptidoglycan biosynthetic process"/>
    <property type="evidence" value="ECO:0007669"/>
    <property type="project" value="UniProtKB-UniRule"/>
</dbReference>